<dbReference type="Proteomes" id="UP000572817">
    <property type="component" value="Unassembled WGS sequence"/>
</dbReference>
<dbReference type="GO" id="GO:0030322">
    <property type="term" value="P:stabilization of membrane potential"/>
    <property type="evidence" value="ECO:0007669"/>
    <property type="project" value="TreeGrafter"/>
</dbReference>
<accession>A0A8H4N7J0</accession>
<keyword evidence="4 9" id="KW-1133">Transmembrane helix</keyword>
<feature type="domain" description="Potassium channel" evidence="10">
    <location>
        <begin position="215"/>
        <end position="287"/>
    </location>
</feature>
<feature type="transmembrane region" description="Helical" evidence="9">
    <location>
        <begin position="264"/>
        <end position="287"/>
    </location>
</feature>
<keyword evidence="5" id="KW-0406">Ion transport</keyword>
<dbReference type="OrthoDB" id="297496at2759"/>
<feature type="compositionally biased region" description="Basic residues" evidence="8">
    <location>
        <begin position="603"/>
        <end position="613"/>
    </location>
</feature>
<keyword evidence="6 9" id="KW-0472">Membrane</keyword>
<evidence type="ECO:0000256" key="7">
    <source>
        <dbReference type="ARBA" id="ARBA00023303"/>
    </source>
</evidence>
<dbReference type="InterPro" id="IPR013099">
    <property type="entry name" value="K_chnl_dom"/>
</dbReference>
<feature type="transmembrane region" description="Helical" evidence="9">
    <location>
        <begin position="421"/>
        <end position="441"/>
    </location>
</feature>
<evidence type="ECO:0000256" key="2">
    <source>
        <dbReference type="ARBA" id="ARBA00022448"/>
    </source>
</evidence>
<organism evidence="11 12">
    <name type="scientific">Botryosphaeria dothidea</name>
    <dbReference type="NCBI Taxonomy" id="55169"/>
    <lineage>
        <taxon>Eukaryota</taxon>
        <taxon>Fungi</taxon>
        <taxon>Dikarya</taxon>
        <taxon>Ascomycota</taxon>
        <taxon>Pezizomycotina</taxon>
        <taxon>Dothideomycetes</taxon>
        <taxon>Dothideomycetes incertae sedis</taxon>
        <taxon>Botryosphaeriales</taxon>
        <taxon>Botryosphaeriaceae</taxon>
        <taxon>Botryosphaeria</taxon>
    </lineage>
</organism>
<dbReference type="GO" id="GO:0005886">
    <property type="term" value="C:plasma membrane"/>
    <property type="evidence" value="ECO:0007669"/>
    <property type="project" value="TreeGrafter"/>
</dbReference>
<dbReference type="GO" id="GO:0015271">
    <property type="term" value="F:outward rectifier potassium channel activity"/>
    <property type="evidence" value="ECO:0007669"/>
    <property type="project" value="TreeGrafter"/>
</dbReference>
<keyword evidence="7 11" id="KW-0407">Ion channel</keyword>
<dbReference type="EMBL" id="WWBZ02000016">
    <property type="protein sequence ID" value="KAF4310153.1"/>
    <property type="molecule type" value="Genomic_DNA"/>
</dbReference>
<protein>
    <submittedName>
        <fullName evidence="11">Potassium channel</fullName>
    </submittedName>
</protein>
<reference evidence="11" key="1">
    <citation type="submission" date="2020-04" db="EMBL/GenBank/DDBJ databases">
        <title>Genome Assembly and Annotation of Botryosphaeria dothidea sdau 11-99, a Latent Pathogen of Apple Fruit Ring Rot in China.</title>
        <authorList>
            <person name="Yu C."/>
            <person name="Diao Y."/>
            <person name="Lu Q."/>
            <person name="Zhao J."/>
            <person name="Cui S."/>
            <person name="Peng C."/>
            <person name="He B."/>
            <person name="Liu H."/>
        </authorList>
    </citation>
    <scope>NUCLEOTIDE SEQUENCE [LARGE SCALE GENOMIC DNA]</scope>
    <source>
        <strain evidence="11">Sdau11-99</strain>
    </source>
</reference>
<feature type="region of interest" description="Disordered" evidence="8">
    <location>
        <begin position="1"/>
        <end position="32"/>
    </location>
</feature>
<feature type="transmembrane region" description="Helical" evidence="9">
    <location>
        <begin position="208"/>
        <end position="229"/>
    </location>
</feature>
<evidence type="ECO:0000259" key="10">
    <source>
        <dbReference type="Pfam" id="PF07885"/>
    </source>
</evidence>
<feature type="compositionally biased region" description="Basic and acidic residues" evidence="8">
    <location>
        <begin position="664"/>
        <end position="680"/>
    </location>
</feature>
<evidence type="ECO:0000256" key="1">
    <source>
        <dbReference type="ARBA" id="ARBA00004141"/>
    </source>
</evidence>
<keyword evidence="2" id="KW-0813">Transport</keyword>
<keyword evidence="3 9" id="KW-0812">Transmembrane</keyword>
<dbReference type="InterPro" id="IPR003280">
    <property type="entry name" value="2pore_dom_K_chnl"/>
</dbReference>
<feature type="compositionally biased region" description="Polar residues" evidence="8">
    <location>
        <begin position="12"/>
        <end position="23"/>
    </location>
</feature>
<feature type="transmembrane region" description="Helical" evidence="9">
    <location>
        <begin position="392"/>
        <end position="409"/>
    </location>
</feature>
<evidence type="ECO:0000256" key="3">
    <source>
        <dbReference type="ARBA" id="ARBA00022692"/>
    </source>
</evidence>
<comment type="caution">
    <text evidence="11">The sequence shown here is derived from an EMBL/GenBank/DDBJ whole genome shotgun (WGS) entry which is preliminary data.</text>
</comment>
<feature type="transmembrane region" description="Helical" evidence="9">
    <location>
        <begin position="93"/>
        <end position="116"/>
    </location>
</feature>
<sequence length="701" mass="78991">MNDPGVDEPISNAAQDLEQNPYNSAEKDEEEEEQDFLDPSRWWFASTACPLLAGTFGPLANAFSICALVEKWRVYIPPGMDETVGSPVQDPSWLIAVNAVSLACALIANMALLLNMARRLSFNIAQPITIGGFSMASILLIILVSLASSDIFRIQPAEAHALSQAFYYGIIAATLYAIISMLMVLTVYGAWQGHYKKEFRLTISQRTLMLQTISFTVYLLLGGLVFSYVEDWKFLDGVYWADYTLLTVGLGSDFPPKTHLGRGLLFPFAIGGILMVGLVVGSIRSLVLERGKAKLEARMTEVKREKVLKKMKPGKRTIKVGIFQKVEFSQEGLSEIERRKQEFHVMRHIQKSAERKRRYASLGLSVVATCILWFVGAVVFRASEGTHQGWTYFQALYFSYTSLLTIGYGDYYPKSNSGKPFFVVWSIVAVPTLTILISNMGDTVVKGFSEFTIWLGSLTVLPEEGGFRATLKANMAKIRDNPLFQRDSNLPEFEKPPGYLPHSSREHQDQSQEHERNKIESAALDRLVGHLEDEELAEAEEAGEQGDILTRDIHFYHYVLAKELRKVMMDTSASPPKQYSYQEWAYYLKLVGQDETDPDRHRQPPIKPKRHKQRGPDVGAGAGTIKFDGEKVYTWSWIGTRSPLMGSKSEAEWILERLSKTLENELRRMRSSDAKERKEPPPISMADLRQRKSKNGAPHSQ</sequence>
<evidence type="ECO:0000256" key="5">
    <source>
        <dbReference type="ARBA" id="ARBA00023065"/>
    </source>
</evidence>
<dbReference type="GO" id="GO:0022841">
    <property type="term" value="F:potassium ion leak channel activity"/>
    <property type="evidence" value="ECO:0007669"/>
    <property type="project" value="TreeGrafter"/>
</dbReference>
<feature type="transmembrane region" description="Helical" evidence="9">
    <location>
        <begin position="166"/>
        <end position="188"/>
    </location>
</feature>
<feature type="compositionally biased region" description="Basic and acidic residues" evidence="8">
    <location>
        <begin position="503"/>
        <end position="516"/>
    </location>
</feature>
<dbReference type="Gene3D" id="1.10.287.70">
    <property type="match status" value="2"/>
</dbReference>
<dbReference type="Pfam" id="PF07885">
    <property type="entry name" value="Ion_trans_2"/>
    <property type="match status" value="2"/>
</dbReference>
<dbReference type="SUPFAM" id="SSF81324">
    <property type="entry name" value="Voltage-gated potassium channels"/>
    <property type="match status" value="2"/>
</dbReference>
<gene>
    <name evidence="11" type="ORF">GTA08_BOTSDO02135</name>
</gene>
<dbReference type="FunFam" id="1.10.287.70:FF:000182">
    <property type="entry name" value="Outward-rectifier potassium channel TOK1"/>
    <property type="match status" value="1"/>
</dbReference>
<feature type="region of interest" description="Disordered" evidence="8">
    <location>
        <begin position="486"/>
        <end position="516"/>
    </location>
</feature>
<evidence type="ECO:0000256" key="4">
    <source>
        <dbReference type="ARBA" id="ARBA00022989"/>
    </source>
</evidence>
<dbReference type="PANTHER" id="PTHR11003">
    <property type="entry name" value="POTASSIUM CHANNEL, SUBFAMILY K"/>
    <property type="match status" value="1"/>
</dbReference>
<feature type="region of interest" description="Disordered" evidence="8">
    <location>
        <begin position="595"/>
        <end position="623"/>
    </location>
</feature>
<feature type="transmembrane region" description="Helical" evidence="9">
    <location>
        <begin position="359"/>
        <end position="380"/>
    </location>
</feature>
<evidence type="ECO:0000256" key="6">
    <source>
        <dbReference type="ARBA" id="ARBA00023136"/>
    </source>
</evidence>
<feature type="domain" description="Potassium channel" evidence="10">
    <location>
        <begin position="369"/>
        <end position="445"/>
    </location>
</feature>
<comment type="subcellular location">
    <subcellularLocation>
        <location evidence="1">Membrane</location>
        <topology evidence="1">Multi-pass membrane protein</topology>
    </subcellularLocation>
</comment>
<dbReference type="AlphaFoldDB" id="A0A8H4N7J0"/>
<dbReference type="PANTHER" id="PTHR11003:SF301">
    <property type="entry name" value="POTASSIUM CHANNEL PROTEIN"/>
    <property type="match status" value="1"/>
</dbReference>
<proteinExistence type="predicted"/>
<evidence type="ECO:0000256" key="8">
    <source>
        <dbReference type="SAM" id="MobiDB-lite"/>
    </source>
</evidence>
<keyword evidence="12" id="KW-1185">Reference proteome</keyword>
<evidence type="ECO:0000313" key="12">
    <source>
        <dbReference type="Proteomes" id="UP000572817"/>
    </source>
</evidence>
<name>A0A8H4N7J0_9PEZI</name>
<feature type="transmembrane region" description="Helical" evidence="9">
    <location>
        <begin position="128"/>
        <end position="146"/>
    </location>
</feature>
<evidence type="ECO:0000313" key="11">
    <source>
        <dbReference type="EMBL" id="KAF4310153.1"/>
    </source>
</evidence>
<evidence type="ECO:0000256" key="9">
    <source>
        <dbReference type="SAM" id="Phobius"/>
    </source>
</evidence>
<feature type="region of interest" description="Disordered" evidence="8">
    <location>
        <begin position="664"/>
        <end position="701"/>
    </location>
</feature>